<accession>A0A174C991</accession>
<name>A0A174C991_9CLOT</name>
<dbReference type="PANTHER" id="PTHR10151:SF120">
    <property type="entry name" value="BIS(5'-ADENOSYL)-TRIPHOSPHATASE"/>
    <property type="match status" value="1"/>
</dbReference>
<dbReference type="SUPFAM" id="SSF53649">
    <property type="entry name" value="Alkaline phosphatase-like"/>
    <property type="match status" value="1"/>
</dbReference>
<dbReference type="Proteomes" id="UP000095558">
    <property type="component" value="Unassembled WGS sequence"/>
</dbReference>
<sequence length="433" mass="49208">MKKKHVIVISFDAVSKEDLDFLSKLPNFSKLIKEGALIKNVESIYPSLTYPTHATIVTGKYPKNHGIINNTVLDFNSYNPDWYWYRKYIYGDTIFDLAEKNGMKTCSILWPVTGRSKITYNMPEICCTKKYDNQAIKSALAGSIFYQLSMNKRFGYLRRGIEQPYLDNFAMEVAKKTIRELKPNLLLLHLVDVDSQKHKYGVKSQQTIEALRRHDDRLGEIVEVLKVTGIYNDSTIIALGDHSQIDVSSVIRLNSILVENNLIEVKNNKVKSYKAIAKSCDGSSYIYLNNKNDKDIINKLKEILNNLKNQKDSPIEEIYSNDSISNLGADRDAIFMVEAREGYYFIDDLFGKTIEELSQDKSFKIKHKIMAAHGYLPTKDNYKTFFIASGKGIKSGIVLENGKLINHGPTIAKILGIDLKDADGMAEEKILDI</sequence>
<evidence type="ECO:0000313" key="2">
    <source>
        <dbReference type="Proteomes" id="UP000095558"/>
    </source>
</evidence>
<dbReference type="Gene3D" id="3.40.720.10">
    <property type="entry name" value="Alkaline Phosphatase, subunit A"/>
    <property type="match status" value="1"/>
</dbReference>
<dbReference type="PANTHER" id="PTHR10151">
    <property type="entry name" value="ECTONUCLEOTIDE PYROPHOSPHATASE/PHOSPHODIESTERASE"/>
    <property type="match status" value="1"/>
</dbReference>
<proteinExistence type="predicted"/>
<dbReference type="OrthoDB" id="9779418at2"/>
<dbReference type="CDD" id="cd16018">
    <property type="entry name" value="Enpp"/>
    <property type="match status" value="1"/>
</dbReference>
<gene>
    <name evidence="1" type="ORF">ERS852470_01388</name>
</gene>
<dbReference type="InterPro" id="IPR017850">
    <property type="entry name" value="Alkaline_phosphatase_core_sf"/>
</dbReference>
<dbReference type="EMBL" id="CYZV01000013">
    <property type="protein sequence ID" value="CUO08266.1"/>
    <property type="molecule type" value="Genomic_DNA"/>
</dbReference>
<evidence type="ECO:0000313" key="1">
    <source>
        <dbReference type="EMBL" id="CUO08266.1"/>
    </source>
</evidence>
<organism evidence="1 2">
    <name type="scientific">Clostridium disporicum</name>
    <dbReference type="NCBI Taxonomy" id="84024"/>
    <lineage>
        <taxon>Bacteria</taxon>
        <taxon>Bacillati</taxon>
        <taxon>Bacillota</taxon>
        <taxon>Clostridia</taxon>
        <taxon>Eubacteriales</taxon>
        <taxon>Clostridiaceae</taxon>
        <taxon>Clostridium</taxon>
    </lineage>
</organism>
<dbReference type="GO" id="GO:0016787">
    <property type="term" value="F:hydrolase activity"/>
    <property type="evidence" value="ECO:0007669"/>
    <property type="project" value="UniProtKB-ARBA"/>
</dbReference>
<reference evidence="1 2" key="1">
    <citation type="submission" date="2015-09" db="EMBL/GenBank/DDBJ databases">
        <authorList>
            <consortium name="Pathogen Informatics"/>
        </authorList>
    </citation>
    <scope>NUCLEOTIDE SEQUENCE [LARGE SCALE GENOMIC DNA]</scope>
    <source>
        <strain evidence="1 2">2789STDY5834855</strain>
    </source>
</reference>
<dbReference type="RefSeq" id="WP_055276093.1">
    <property type="nucleotide sequence ID" value="NZ_CYZV01000013.1"/>
</dbReference>
<dbReference type="InterPro" id="IPR002591">
    <property type="entry name" value="Phosphodiest/P_Trfase"/>
</dbReference>
<dbReference type="Pfam" id="PF01663">
    <property type="entry name" value="Phosphodiest"/>
    <property type="match status" value="1"/>
</dbReference>
<dbReference type="AlphaFoldDB" id="A0A174C991"/>
<protein>
    <submittedName>
        <fullName evidence="1">Phosphodiesterase/nucleotide pyrophosphatase</fullName>
    </submittedName>
</protein>